<gene>
    <name evidence="2" type="primary">polC_2</name>
    <name evidence="2" type="ORF">CLORY_32280</name>
</gene>
<dbReference type="GO" id="GO:0004534">
    <property type="term" value="F:5'-3' RNA exonuclease activity"/>
    <property type="evidence" value="ECO:0007669"/>
    <property type="project" value="TreeGrafter"/>
</dbReference>
<reference evidence="2 3" key="1">
    <citation type="submission" date="2017-03" db="EMBL/GenBank/DDBJ databases">
        <title>Genome sequence of Clostridium oryzae DSM 28571.</title>
        <authorList>
            <person name="Poehlein A."/>
            <person name="Daniel R."/>
        </authorList>
    </citation>
    <scope>NUCLEOTIDE SEQUENCE [LARGE SCALE GENOMIC DNA]</scope>
    <source>
        <strain evidence="2 3">DSM 28571</strain>
    </source>
</reference>
<dbReference type="InterPro" id="IPR004013">
    <property type="entry name" value="PHP_dom"/>
</dbReference>
<dbReference type="SUPFAM" id="SSF89550">
    <property type="entry name" value="PHP domain-like"/>
    <property type="match status" value="1"/>
</dbReference>
<evidence type="ECO:0000313" key="3">
    <source>
        <dbReference type="Proteomes" id="UP000190080"/>
    </source>
</evidence>
<dbReference type="OrthoDB" id="9791620at2"/>
<dbReference type="SMART" id="SM00481">
    <property type="entry name" value="POLIIIAc"/>
    <property type="match status" value="1"/>
</dbReference>
<name>A0A1V4IHU7_9CLOT</name>
<evidence type="ECO:0000259" key="1">
    <source>
        <dbReference type="SMART" id="SM00481"/>
    </source>
</evidence>
<dbReference type="Gene3D" id="3.20.20.140">
    <property type="entry name" value="Metal-dependent hydrolases"/>
    <property type="match status" value="1"/>
</dbReference>
<protein>
    <submittedName>
        <fullName evidence="2">DNA polymerase III PolC-type</fullName>
        <ecNumber evidence="2">2.7.7.7</ecNumber>
    </submittedName>
</protein>
<dbReference type="Gene3D" id="1.10.150.650">
    <property type="match status" value="1"/>
</dbReference>
<dbReference type="GO" id="GO:0035312">
    <property type="term" value="F:5'-3' DNA exonuclease activity"/>
    <property type="evidence" value="ECO:0007669"/>
    <property type="project" value="TreeGrafter"/>
</dbReference>
<dbReference type="GO" id="GO:0003887">
    <property type="term" value="F:DNA-directed DNA polymerase activity"/>
    <property type="evidence" value="ECO:0007669"/>
    <property type="project" value="UniProtKB-EC"/>
</dbReference>
<comment type="caution">
    <text evidence="2">The sequence shown here is derived from an EMBL/GenBank/DDBJ whole genome shotgun (WGS) entry which is preliminary data.</text>
</comment>
<dbReference type="Pfam" id="PF02811">
    <property type="entry name" value="PHP"/>
    <property type="match status" value="1"/>
</dbReference>
<sequence>MKKYDFHLHTNASDGKLSSKELVALAKKENIELMAITDHDNTDGIEAGIKAAKELNVNLIPGIELSTQHNHENIHVLGYFPDYNFRSKNFQDFLNDMKNQRLQRGKKIVDNLYKYFNIKIDYNKLISNVNGVIARPHIAREIISSGYDYSWEYIFNNIISSDSPAYVPNKKLSVEDGLKVLKSVNAVTVLAHPVLIKNTPAKEMVHYAFDGIEAVYSQNTEEDTEFFIKLAKENGKVVTCGSDFHGGDAGDKKHGYIGSTKCPEELLSPFLDLINKKWLHPMSAGYVH</sequence>
<dbReference type="Proteomes" id="UP000190080">
    <property type="component" value="Unassembled WGS sequence"/>
</dbReference>
<dbReference type="AlphaFoldDB" id="A0A1V4IHU7"/>
<dbReference type="PANTHER" id="PTHR42924:SF3">
    <property type="entry name" value="POLYMERASE_HISTIDINOL PHOSPHATASE N-TERMINAL DOMAIN-CONTAINING PROTEIN"/>
    <property type="match status" value="1"/>
</dbReference>
<dbReference type="EC" id="2.7.7.7" evidence="2"/>
<keyword evidence="3" id="KW-1185">Reference proteome</keyword>
<dbReference type="CDD" id="cd07438">
    <property type="entry name" value="PHP_HisPPase_AMP"/>
    <property type="match status" value="1"/>
</dbReference>
<keyword evidence="2" id="KW-0808">Transferase</keyword>
<dbReference type="EMBL" id="MZGV01000042">
    <property type="protein sequence ID" value="OPJ59581.1"/>
    <property type="molecule type" value="Genomic_DNA"/>
</dbReference>
<feature type="domain" description="Polymerase/histidinol phosphatase N-terminal" evidence="1">
    <location>
        <begin position="4"/>
        <end position="69"/>
    </location>
</feature>
<keyword evidence="2" id="KW-0548">Nucleotidyltransferase</keyword>
<dbReference type="InterPro" id="IPR052018">
    <property type="entry name" value="PHP_domain"/>
</dbReference>
<dbReference type="STRING" id="1450648.CLORY_32280"/>
<organism evidence="2 3">
    <name type="scientific">Clostridium oryzae</name>
    <dbReference type="NCBI Taxonomy" id="1450648"/>
    <lineage>
        <taxon>Bacteria</taxon>
        <taxon>Bacillati</taxon>
        <taxon>Bacillota</taxon>
        <taxon>Clostridia</taxon>
        <taxon>Eubacteriales</taxon>
        <taxon>Clostridiaceae</taxon>
        <taxon>Clostridium</taxon>
    </lineage>
</organism>
<proteinExistence type="predicted"/>
<dbReference type="RefSeq" id="WP_079426365.1">
    <property type="nucleotide sequence ID" value="NZ_MZGV01000042.1"/>
</dbReference>
<evidence type="ECO:0000313" key="2">
    <source>
        <dbReference type="EMBL" id="OPJ59581.1"/>
    </source>
</evidence>
<dbReference type="InterPro" id="IPR016195">
    <property type="entry name" value="Pol/histidinol_Pase-like"/>
</dbReference>
<accession>A0A1V4IHU7</accession>
<dbReference type="PANTHER" id="PTHR42924">
    <property type="entry name" value="EXONUCLEASE"/>
    <property type="match status" value="1"/>
</dbReference>
<dbReference type="InterPro" id="IPR003141">
    <property type="entry name" value="Pol/His_phosphatase_N"/>
</dbReference>